<evidence type="ECO:0000313" key="8">
    <source>
        <dbReference type="Proteomes" id="UP000184048"/>
    </source>
</evidence>
<comment type="subcellular location">
    <subcellularLocation>
        <location evidence="1">Cell membrane</location>
        <topology evidence="1">Multi-pass membrane protein</topology>
    </subcellularLocation>
</comment>
<feature type="transmembrane region" description="Helical" evidence="6">
    <location>
        <begin position="374"/>
        <end position="392"/>
    </location>
</feature>
<sequence>MLALNLLIKPVWIFFIDRNVQNAIGHEAYGSYFALLNLSLIFLFIADAGLSNMMNQKLASENPVSLKQYGSIKLVMGILYVFVMITAGLLTGLKEWTLLLYITGIQLLNSVFVFLRSVVSARQYFTTDAWLSVLDKTLMILLCGGFLYFPLLFGRISLLLFLQVQLASTGLAVLAALMVVTVKQWWQGGEKENIWLLLKSIAPFALVILLMSMHNRLDGFLLLRLHANGSYEAGIYASAYRLLDACNMVGYLTAVFLVAFVARHQQQRKEIETVVINLRHLLLFFGIGVACFSWQYAGWIQELLYHSDASYHSEVIQLCLGVLPAYFIMHLYGSVLTATLAFRPLLQIILMAVVINTVLNLLLIPSYGATGCCLAAIASQYFCAIACCMVAHKKQGIPGHARSWIMYLLIAFALVAFFYTARQVMLNVWLTLVLAACLVVATLLTQLANAKKLFTRLQS</sequence>
<dbReference type="STRING" id="1121884.SAMN02745131_03830"/>
<evidence type="ECO:0000256" key="1">
    <source>
        <dbReference type="ARBA" id="ARBA00004651"/>
    </source>
</evidence>
<feature type="transmembrane region" description="Helical" evidence="6">
    <location>
        <begin position="274"/>
        <end position="295"/>
    </location>
</feature>
<feature type="transmembrane region" description="Helical" evidence="6">
    <location>
        <begin position="315"/>
        <end position="333"/>
    </location>
</feature>
<evidence type="ECO:0000313" key="7">
    <source>
        <dbReference type="EMBL" id="SHF91056.1"/>
    </source>
</evidence>
<keyword evidence="5 6" id="KW-0472">Membrane</keyword>
<dbReference type="GO" id="GO:0005886">
    <property type="term" value="C:plasma membrane"/>
    <property type="evidence" value="ECO:0007669"/>
    <property type="project" value="UniProtKB-SubCell"/>
</dbReference>
<feature type="transmembrane region" description="Helical" evidence="6">
    <location>
        <begin position="29"/>
        <end position="50"/>
    </location>
</feature>
<protein>
    <submittedName>
        <fullName evidence="7">Membrane protein involved in the export of O-antigen and teichoic acid</fullName>
    </submittedName>
</protein>
<feature type="transmembrane region" description="Helical" evidence="6">
    <location>
        <begin position="98"/>
        <end position="119"/>
    </location>
</feature>
<keyword evidence="8" id="KW-1185">Reference proteome</keyword>
<proteinExistence type="predicted"/>
<gene>
    <name evidence="7" type="ORF">SAMN02745131_03830</name>
</gene>
<feature type="transmembrane region" description="Helical" evidence="6">
    <location>
        <begin position="131"/>
        <end position="153"/>
    </location>
</feature>
<organism evidence="7 8">
    <name type="scientific">Flavisolibacter ginsengisoli DSM 18119</name>
    <dbReference type="NCBI Taxonomy" id="1121884"/>
    <lineage>
        <taxon>Bacteria</taxon>
        <taxon>Pseudomonadati</taxon>
        <taxon>Bacteroidota</taxon>
        <taxon>Chitinophagia</taxon>
        <taxon>Chitinophagales</taxon>
        <taxon>Chitinophagaceae</taxon>
        <taxon>Flavisolibacter</taxon>
    </lineage>
</organism>
<feature type="transmembrane region" description="Helical" evidence="6">
    <location>
        <begin position="233"/>
        <end position="262"/>
    </location>
</feature>
<dbReference type="EMBL" id="FQUU01000023">
    <property type="protein sequence ID" value="SHF91056.1"/>
    <property type="molecule type" value="Genomic_DNA"/>
</dbReference>
<dbReference type="PANTHER" id="PTHR30250:SF11">
    <property type="entry name" value="O-ANTIGEN TRANSPORTER-RELATED"/>
    <property type="match status" value="1"/>
</dbReference>
<accession>A0A1M5FHU1</accession>
<dbReference type="Proteomes" id="UP000184048">
    <property type="component" value="Unassembled WGS sequence"/>
</dbReference>
<feature type="transmembrane region" description="Helical" evidence="6">
    <location>
        <begin position="159"/>
        <end position="182"/>
    </location>
</feature>
<evidence type="ECO:0000256" key="4">
    <source>
        <dbReference type="ARBA" id="ARBA00022989"/>
    </source>
</evidence>
<evidence type="ECO:0000256" key="2">
    <source>
        <dbReference type="ARBA" id="ARBA00022475"/>
    </source>
</evidence>
<feature type="transmembrane region" description="Helical" evidence="6">
    <location>
        <begin position="194"/>
        <end position="213"/>
    </location>
</feature>
<reference evidence="7 8" key="1">
    <citation type="submission" date="2016-11" db="EMBL/GenBank/DDBJ databases">
        <authorList>
            <person name="Jaros S."/>
            <person name="Januszkiewicz K."/>
            <person name="Wedrychowicz H."/>
        </authorList>
    </citation>
    <scope>NUCLEOTIDE SEQUENCE [LARGE SCALE GENOMIC DNA]</scope>
    <source>
        <strain evidence="7 8">DSM 18119</strain>
    </source>
</reference>
<feature type="transmembrane region" description="Helical" evidence="6">
    <location>
        <begin position="428"/>
        <end position="448"/>
    </location>
</feature>
<keyword evidence="2" id="KW-1003">Cell membrane</keyword>
<evidence type="ECO:0000256" key="5">
    <source>
        <dbReference type="ARBA" id="ARBA00023136"/>
    </source>
</evidence>
<feature type="transmembrane region" description="Helical" evidence="6">
    <location>
        <begin position="404"/>
        <end position="422"/>
    </location>
</feature>
<dbReference type="InterPro" id="IPR050833">
    <property type="entry name" value="Poly_Biosynth_Transport"/>
</dbReference>
<feature type="transmembrane region" description="Helical" evidence="6">
    <location>
        <begin position="345"/>
        <end position="368"/>
    </location>
</feature>
<name>A0A1M5FHU1_9BACT</name>
<keyword evidence="3 6" id="KW-0812">Transmembrane</keyword>
<evidence type="ECO:0000256" key="6">
    <source>
        <dbReference type="SAM" id="Phobius"/>
    </source>
</evidence>
<dbReference type="PANTHER" id="PTHR30250">
    <property type="entry name" value="PST FAMILY PREDICTED COLANIC ACID TRANSPORTER"/>
    <property type="match status" value="1"/>
</dbReference>
<evidence type="ECO:0000256" key="3">
    <source>
        <dbReference type="ARBA" id="ARBA00022692"/>
    </source>
</evidence>
<keyword evidence="4 6" id="KW-1133">Transmembrane helix</keyword>
<feature type="transmembrane region" description="Helical" evidence="6">
    <location>
        <begin position="71"/>
        <end position="92"/>
    </location>
</feature>
<dbReference type="AlphaFoldDB" id="A0A1M5FHU1"/>